<gene>
    <name evidence="2" type="ORF">ACFQNG_20280</name>
</gene>
<reference evidence="3" key="1">
    <citation type="journal article" date="2019" name="Int. J. Syst. Evol. Microbiol.">
        <title>The Global Catalogue of Microorganisms (GCM) 10K type strain sequencing project: providing services to taxonomists for standard genome sequencing and annotation.</title>
        <authorList>
            <consortium name="The Broad Institute Genomics Platform"/>
            <consortium name="The Broad Institute Genome Sequencing Center for Infectious Disease"/>
            <person name="Wu L."/>
            <person name="Ma J."/>
        </authorList>
    </citation>
    <scope>NUCLEOTIDE SEQUENCE [LARGE SCALE GENOMIC DNA]</scope>
    <source>
        <strain evidence="3">CGMCC 1.12942</strain>
    </source>
</reference>
<comment type="caution">
    <text evidence="2">The sequence shown here is derived from an EMBL/GenBank/DDBJ whole genome shotgun (WGS) entry which is preliminary data.</text>
</comment>
<keyword evidence="1" id="KW-0472">Membrane</keyword>
<feature type="transmembrane region" description="Helical" evidence="1">
    <location>
        <begin position="98"/>
        <end position="118"/>
    </location>
</feature>
<protein>
    <recommendedName>
        <fullName evidence="4">DUF4367 domain-containing protein</fullName>
    </recommendedName>
</protein>
<dbReference type="RefSeq" id="WP_379867728.1">
    <property type="nucleotide sequence ID" value="NZ_JBHTBW010000087.1"/>
</dbReference>
<evidence type="ECO:0008006" key="4">
    <source>
        <dbReference type="Google" id="ProtNLM"/>
    </source>
</evidence>
<evidence type="ECO:0000313" key="3">
    <source>
        <dbReference type="Proteomes" id="UP001596500"/>
    </source>
</evidence>
<name>A0ABW2RQR6_9BACL</name>
<keyword evidence="3" id="KW-1185">Reference proteome</keyword>
<accession>A0ABW2RQR6</accession>
<dbReference type="Proteomes" id="UP001596500">
    <property type="component" value="Unassembled WGS sequence"/>
</dbReference>
<feature type="transmembrane region" description="Helical" evidence="1">
    <location>
        <begin position="26"/>
        <end position="46"/>
    </location>
</feature>
<keyword evidence="1" id="KW-1133">Transmembrane helix</keyword>
<evidence type="ECO:0000256" key="1">
    <source>
        <dbReference type="SAM" id="Phobius"/>
    </source>
</evidence>
<keyword evidence="1" id="KW-0812">Transmembrane</keyword>
<evidence type="ECO:0000313" key="2">
    <source>
        <dbReference type="EMBL" id="MFC7443398.1"/>
    </source>
</evidence>
<dbReference type="EMBL" id="JBHTBW010000087">
    <property type="protein sequence ID" value="MFC7443398.1"/>
    <property type="molecule type" value="Genomic_DNA"/>
</dbReference>
<sequence>MNKLHIWAEVKERFSNPDDLAKLKKMYFAIYIKWLVLFGMFLLLFSPFWQKNIGIRDWMPWPFLIIFFLHDFMIKENKKFQPIILKKLIGTRFRKCEIVVRTLLILSMLLFINSYGPWAEKEIPDAVQDFGRKVELPTHLPFTVHYSYATVDYELDELSITYDHSIPKLGFIETAPIITVDISSKKPTQRKGTTVRFNNGISAVYAKDEIGDGILTWQSNGLWYEMYSMTNGKPYDKNTLLKIANSFKPYRLTEQKE</sequence>
<proteinExistence type="predicted"/>
<organism evidence="2 3">
    <name type="scientific">Laceyella putida</name>
    <dbReference type="NCBI Taxonomy" id="110101"/>
    <lineage>
        <taxon>Bacteria</taxon>
        <taxon>Bacillati</taxon>
        <taxon>Bacillota</taxon>
        <taxon>Bacilli</taxon>
        <taxon>Bacillales</taxon>
        <taxon>Thermoactinomycetaceae</taxon>
        <taxon>Laceyella</taxon>
    </lineage>
</organism>